<sequence length="251" mass="26192">MLLSRPVASGAMLVLLMGAVGAAALQQEPAMRGAGVVEFADTGDADGEATAADRVVESAGFPVVPQAERDRAGEPTHGPIVTVNGRPLGEDAPADSQDAATRSAETPASTNDAAAEPQPVTGDAVMVAVEPPRPQPRPEGLGVVRQQDETGIDYDAIAEAARASNQTIVPSDTGFPSPPETQRLAPLSGQDGGYDPRTGYSPEQDELVGVVGPNGEILWVYEEQVPTLNSRVTVQRRQQVPQSNPFGFVYD</sequence>
<dbReference type="STRING" id="1082931.KKY_2010"/>
<dbReference type="Proteomes" id="UP000008850">
    <property type="component" value="Chromosome"/>
</dbReference>
<name>G4RG06_PELHB</name>
<keyword evidence="2" id="KW-0732">Signal</keyword>
<feature type="chain" id="PRO_5003467732" evidence="2">
    <location>
        <begin position="23"/>
        <end position="251"/>
    </location>
</feature>
<accession>G4RG06</accession>
<evidence type="ECO:0000256" key="2">
    <source>
        <dbReference type="SAM" id="SignalP"/>
    </source>
</evidence>
<feature type="compositionally biased region" description="Polar residues" evidence="1">
    <location>
        <begin position="98"/>
        <end position="112"/>
    </location>
</feature>
<dbReference type="RefSeq" id="WP_014131169.1">
    <property type="nucleotide sequence ID" value="NC_016078.1"/>
</dbReference>
<keyword evidence="4" id="KW-1185">Reference proteome</keyword>
<feature type="region of interest" description="Disordered" evidence="1">
    <location>
        <begin position="66"/>
        <end position="119"/>
    </location>
</feature>
<gene>
    <name evidence="3" type="ordered locus">KKY_2010</name>
</gene>
<organism evidence="3 4">
    <name type="scientific">Pelagibacterium halotolerans (strain DSM 22347 / JCM 15775 / CGMCC 1.7692 / B2)</name>
    <dbReference type="NCBI Taxonomy" id="1082931"/>
    <lineage>
        <taxon>Bacteria</taxon>
        <taxon>Pseudomonadati</taxon>
        <taxon>Pseudomonadota</taxon>
        <taxon>Alphaproteobacteria</taxon>
        <taxon>Hyphomicrobiales</taxon>
        <taxon>Devosiaceae</taxon>
        <taxon>Pelagibacterium</taxon>
    </lineage>
</organism>
<feature type="signal peptide" evidence="2">
    <location>
        <begin position="1"/>
        <end position="22"/>
    </location>
</feature>
<dbReference type="AlphaFoldDB" id="G4RG06"/>
<evidence type="ECO:0000313" key="3">
    <source>
        <dbReference type="EMBL" id="AEQ52020.1"/>
    </source>
</evidence>
<evidence type="ECO:0000256" key="1">
    <source>
        <dbReference type="SAM" id="MobiDB-lite"/>
    </source>
</evidence>
<protein>
    <submittedName>
        <fullName evidence="3">Uncharacterized protein</fullName>
    </submittedName>
</protein>
<proteinExistence type="predicted"/>
<dbReference type="KEGG" id="phl:KKY_2010"/>
<dbReference type="HOGENOM" id="CLU_1106329_0_0_5"/>
<dbReference type="EMBL" id="CP003075">
    <property type="protein sequence ID" value="AEQ52020.1"/>
    <property type="molecule type" value="Genomic_DNA"/>
</dbReference>
<feature type="region of interest" description="Disordered" evidence="1">
    <location>
        <begin position="168"/>
        <end position="199"/>
    </location>
</feature>
<reference evidence="3 4" key="1">
    <citation type="journal article" date="2012" name="J. Bacteriol.">
        <title>Complete genome sequence of Pelagibacterium halotolerans B2T.</title>
        <authorList>
            <person name="Huo Y.Y."/>
            <person name="Cheng H."/>
            <person name="Han X.F."/>
            <person name="Jiang X.W."/>
            <person name="Sun C."/>
            <person name="Zhang X.Q."/>
            <person name="Zhu X.F."/>
            <person name="Liu Y.F."/>
            <person name="Li P.F."/>
            <person name="Ni P.X."/>
            <person name="Wu M."/>
        </authorList>
    </citation>
    <scope>NUCLEOTIDE SEQUENCE [LARGE SCALE GENOMIC DNA]</scope>
    <source>
        <strain evidence="4">DSM 22347 / JCM 15775 / CGMCC 1.7692 / B2</strain>
    </source>
</reference>
<evidence type="ECO:0000313" key="4">
    <source>
        <dbReference type="Proteomes" id="UP000008850"/>
    </source>
</evidence>